<dbReference type="Proteomes" id="UP000192455">
    <property type="component" value="Unassembled WGS sequence"/>
</dbReference>
<dbReference type="Pfam" id="PF01968">
    <property type="entry name" value="Hydantoinase_A"/>
    <property type="match status" value="1"/>
</dbReference>
<name>A0A1R3X4C7_9RHOB</name>
<accession>A0A1R3X4C7</accession>
<dbReference type="GO" id="GO:0006749">
    <property type="term" value="P:glutathione metabolic process"/>
    <property type="evidence" value="ECO:0007669"/>
    <property type="project" value="TreeGrafter"/>
</dbReference>
<dbReference type="InterPro" id="IPR049517">
    <property type="entry name" value="ACX-like_C"/>
</dbReference>
<keyword evidence="5" id="KW-1185">Reference proteome</keyword>
<dbReference type="STRING" id="515897.SAMN05421849_2200"/>
<dbReference type="InterPro" id="IPR043129">
    <property type="entry name" value="ATPase_NBD"/>
</dbReference>
<organism evidence="4 5">
    <name type="scientific">Pontibaca methylaminivorans</name>
    <dbReference type="NCBI Taxonomy" id="515897"/>
    <lineage>
        <taxon>Bacteria</taxon>
        <taxon>Pseudomonadati</taxon>
        <taxon>Pseudomonadota</taxon>
        <taxon>Alphaproteobacteria</taxon>
        <taxon>Rhodobacterales</taxon>
        <taxon>Roseobacteraceae</taxon>
        <taxon>Pontibaca</taxon>
    </lineage>
</organism>
<protein>
    <submittedName>
        <fullName evidence="4">N-methylhydantoinase A</fullName>
    </submittedName>
</protein>
<evidence type="ECO:0000259" key="1">
    <source>
        <dbReference type="Pfam" id="PF01968"/>
    </source>
</evidence>
<feature type="domain" description="Acetophenone carboxylase-like C-terminal" evidence="3">
    <location>
        <begin position="512"/>
        <end position="680"/>
    </location>
</feature>
<evidence type="ECO:0000259" key="2">
    <source>
        <dbReference type="Pfam" id="PF05378"/>
    </source>
</evidence>
<evidence type="ECO:0000313" key="4">
    <source>
        <dbReference type="EMBL" id="SIT84858.1"/>
    </source>
</evidence>
<dbReference type="PANTHER" id="PTHR11365">
    <property type="entry name" value="5-OXOPROLINASE RELATED"/>
    <property type="match status" value="1"/>
</dbReference>
<evidence type="ECO:0000313" key="5">
    <source>
        <dbReference type="Proteomes" id="UP000192455"/>
    </source>
</evidence>
<dbReference type="InterPro" id="IPR002821">
    <property type="entry name" value="Hydantoinase_A"/>
</dbReference>
<dbReference type="SUPFAM" id="SSF53067">
    <property type="entry name" value="Actin-like ATPase domain"/>
    <property type="match status" value="1"/>
</dbReference>
<dbReference type="GO" id="GO:0017168">
    <property type="term" value="F:5-oxoprolinase (ATP-hydrolyzing) activity"/>
    <property type="evidence" value="ECO:0007669"/>
    <property type="project" value="TreeGrafter"/>
</dbReference>
<sequence>MSMDGTGADSALHGTRIRAAIDVGGTFTDIFVLDANGNQTVAKVASTKNPIDAIMNGAEAANINWKDVELFTHGTTIATNALITRNFKPAAMVTTRGFRDVLEIGRGTREDPWDAYKEGTPPYIRRRDRLVVSERINYRGEIVEPMDENEAREVARILRKRNVTAVAICFINAYINGEHEMRMAEILAEELGEDVAITTSHETHPEIFEDDRFSTTVANTILAPIIRPYARDLDQRTTASGYEADVLLLHSGGGVMTPATAEKYAARLAASGIAAGAIASKYFASLCGHSNAIGLDMGGTSADISLAENGSLRMTDKWEVDWGHPICFPSVEVLTIGAGGGSISWIDKAGSLRNGPQSAGSVPGPACYKAGGFDPTNTDANIILGRVGTELAGGSMKLDREAAIEAMQKVAEPLGLDIIDAALATLRVANANMADAVRLISIARGHDPRDFALVAFGGAGPLHGVDIARELNVPMVIVPPNPGVTSAVGCMLVDVQHDVTQMFLKDAAEADPTDIEATFRKIEAEGRERLERDGVAEEDMTFQRFVDMRYRGQWRSLAVPVPGEIKSMKDAVSIFHDEYEKAHNFRREDFPVEIYRLTVRAIGVTPKPTFPKVEIDRNAQATPKGSREVWFHGQTKAVPTNLYDRDDLPAGVTINGPAIIDQLDSTTVIPPDATAYIDEWLNIQINVNTA</sequence>
<dbReference type="Pfam" id="PF19278">
    <property type="entry name" value="Hydant_A_C"/>
    <property type="match status" value="1"/>
</dbReference>
<feature type="domain" description="Hydantoinase/oxoprolinase N-terminal" evidence="2">
    <location>
        <begin position="20"/>
        <end position="190"/>
    </location>
</feature>
<feature type="domain" description="Hydantoinase A/oxoprolinase" evidence="1">
    <location>
        <begin position="212"/>
        <end position="498"/>
    </location>
</feature>
<dbReference type="InterPro" id="IPR045079">
    <property type="entry name" value="Oxoprolinase-like"/>
</dbReference>
<dbReference type="PANTHER" id="PTHR11365:SF23">
    <property type="entry name" value="HYPOTHETICAL 5-OXOPROLINASE (EUROFUNG)-RELATED"/>
    <property type="match status" value="1"/>
</dbReference>
<dbReference type="GO" id="GO:0005829">
    <property type="term" value="C:cytosol"/>
    <property type="evidence" value="ECO:0007669"/>
    <property type="project" value="TreeGrafter"/>
</dbReference>
<dbReference type="EMBL" id="FTPS01000001">
    <property type="protein sequence ID" value="SIT84858.1"/>
    <property type="molecule type" value="Genomic_DNA"/>
</dbReference>
<dbReference type="Pfam" id="PF05378">
    <property type="entry name" value="Hydant_A_N"/>
    <property type="match status" value="1"/>
</dbReference>
<dbReference type="AlphaFoldDB" id="A0A1R3X4C7"/>
<gene>
    <name evidence="4" type="ORF">SAMN05421849_2200</name>
</gene>
<reference evidence="4 5" key="1">
    <citation type="submission" date="2017-01" db="EMBL/GenBank/DDBJ databases">
        <authorList>
            <person name="Mah S.A."/>
            <person name="Swanson W.J."/>
            <person name="Moy G.W."/>
            <person name="Vacquier V.D."/>
        </authorList>
    </citation>
    <scope>NUCLEOTIDE SEQUENCE [LARGE SCALE GENOMIC DNA]</scope>
    <source>
        <strain evidence="4 5">DSM 21219</strain>
    </source>
</reference>
<evidence type="ECO:0000259" key="3">
    <source>
        <dbReference type="Pfam" id="PF19278"/>
    </source>
</evidence>
<proteinExistence type="predicted"/>
<dbReference type="InterPro" id="IPR008040">
    <property type="entry name" value="Hydant_A_N"/>
</dbReference>